<proteinExistence type="predicted"/>
<protein>
    <submittedName>
        <fullName evidence="1">Uncharacterized protein</fullName>
    </submittedName>
</protein>
<reference evidence="1 2" key="1">
    <citation type="submission" date="2019-09" db="EMBL/GenBank/DDBJ databases">
        <title>A chromosome-level genome assembly of the Chinese tupelo Nyssa sinensis.</title>
        <authorList>
            <person name="Yang X."/>
            <person name="Kang M."/>
            <person name="Yang Y."/>
            <person name="Xiong H."/>
            <person name="Wang M."/>
            <person name="Zhang Z."/>
            <person name="Wang Z."/>
            <person name="Wu H."/>
            <person name="Ma T."/>
            <person name="Liu J."/>
            <person name="Xi Z."/>
        </authorList>
    </citation>
    <scope>NUCLEOTIDE SEQUENCE [LARGE SCALE GENOMIC DNA]</scope>
    <source>
        <strain evidence="1">J267</strain>
        <tissue evidence="1">Leaf</tissue>
    </source>
</reference>
<accession>A0A5J4ZFZ3</accession>
<keyword evidence="2" id="KW-1185">Reference proteome</keyword>
<organism evidence="1 2">
    <name type="scientific">Nyssa sinensis</name>
    <dbReference type="NCBI Taxonomy" id="561372"/>
    <lineage>
        <taxon>Eukaryota</taxon>
        <taxon>Viridiplantae</taxon>
        <taxon>Streptophyta</taxon>
        <taxon>Embryophyta</taxon>
        <taxon>Tracheophyta</taxon>
        <taxon>Spermatophyta</taxon>
        <taxon>Magnoliopsida</taxon>
        <taxon>eudicotyledons</taxon>
        <taxon>Gunneridae</taxon>
        <taxon>Pentapetalae</taxon>
        <taxon>asterids</taxon>
        <taxon>Cornales</taxon>
        <taxon>Nyssaceae</taxon>
        <taxon>Nyssa</taxon>
    </lineage>
</organism>
<dbReference type="EMBL" id="CM018051">
    <property type="protein sequence ID" value="KAA8517583.1"/>
    <property type="molecule type" value="Genomic_DNA"/>
</dbReference>
<gene>
    <name evidence="1" type="ORF">F0562_017787</name>
</gene>
<name>A0A5J4ZFZ3_9ASTE</name>
<evidence type="ECO:0000313" key="2">
    <source>
        <dbReference type="Proteomes" id="UP000325577"/>
    </source>
</evidence>
<evidence type="ECO:0000313" key="1">
    <source>
        <dbReference type="EMBL" id="KAA8517583.1"/>
    </source>
</evidence>
<dbReference type="AlphaFoldDB" id="A0A5J4ZFZ3"/>
<dbReference type="Proteomes" id="UP000325577">
    <property type="component" value="Linkage Group LG8"/>
</dbReference>
<sequence length="143" mass="16039">MTMAKKTVQSMSVVWQKYLKRSIQAPSTSRALSSSLGNPSYQIIKSPPLVSLDLPDIWTLDSIHCNPPSIRNCTRRLKTRGFLFSIVAMKAFSRMMRKAIEAVLLNGLQLRVDRSQPLKIELIPVEEVESGLAGQYFSKLLSS</sequence>